<dbReference type="Proteomes" id="UP000053732">
    <property type="component" value="Unassembled WGS sequence"/>
</dbReference>
<proteinExistence type="predicted"/>
<accession>A0A0G4PNG6</accession>
<evidence type="ECO:0000313" key="3">
    <source>
        <dbReference type="Proteomes" id="UP000053732"/>
    </source>
</evidence>
<protein>
    <submittedName>
        <fullName evidence="2">Str. FM013</fullName>
    </submittedName>
</protein>
<dbReference type="EMBL" id="HG793156">
    <property type="protein sequence ID" value="CRL27721.1"/>
    <property type="molecule type" value="Genomic_DNA"/>
</dbReference>
<feature type="signal peptide" evidence="1">
    <location>
        <begin position="1"/>
        <end position="22"/>
    </location>
</feature>
<dbReference type="AlphaFoldDB" id="A0A0G4PNG6"/>
<keyword evidence="1" id="KW-0732">Signal</keyword>
<evidence type="ECO:0000313" key="2">
    <source>
        <dbReference type="EMBL" id="CRL27721.1"/>
    </source>
</evidence>
<reference evidence="2 3" key="1">
    <citation type="journal article" date="2014" name="Nat. Commun.">
        <title>Multiple recent horizontal transfers of a large genomic region in cheese making fungi.</title>
        <authorList>
            <person name="Cheeseman K."/>
            <person name="Ropars J."/>
            <person name="Renault P."/>
            <person name="Dupont J."/>
            <person name="Gouzy J."/>
            <person name="Branca A."/>
            <person name="Abraham A.L."/>
            <person name="Ceppi M."/>
            <person name="Conseiller E."/>
            <person name="Debuchy R."/>
            <person name="Malagnac F."/>
            <person name="Goarin A."/>
            <person name="Silar P."/>
            <person name="Lacoste S."/>
            <person name="Sallet E."/>
            <person name="Bensimon A."/>
            <person name="Giraud T."/>
            <person name="Brygoo Y."/>
        </authorList>
    </citation>
    <scope>NUCLEOTIDE SEQUENCE [LARGE SCALE GENOMIC DNA]</scope>
    <source>
        <strain evidence="3">FM 013</strain>
    </source>
</reference>
<organism evidence="2 3">
    <name type="scientific">Penicillium camemberti (strain FM 013)</name>
    <dbReference type="NCBI Taxonomy" id="1429867"/>
    <lineage>
        <taxon>Eukaryota</taxon>
        <taxon>Fungi</taxon>
        <taxon>Dikarya</taxon>
        <taxon>Ascomycota</taxon>
        <taxon>Pezizomycotina</taxon>
        <taxon>Eurotiomycetes</taxon>
        <taxon>Eurotiomycetidae</taxon>
        <taxon>Eurotiales</taxon>
        <taxon>Aspergillaceae</taxon>
        <taxon>Penicillium</taxon>
    </lineage>
</organism>
<evidence type="ECO:0000256" key="1">
    <source>
        <dbReference type="SAM" id="SignalP"/>
    </source>
</evidence>
<feature type="chain" id="PRO_5005195705" evidence="1">
    <location>
        <begin position="23"/>
        <end position="82"/>
    </location>
</feature>
<name>A0A0G4PNG6_PENC3</name>
<keyword evidence="3" id="KW-1185">Reference proteome</keyword>
<gene>
    <name evidence="2" type="ORF">PCAMFM013_S023g000179</name>
</gene>
<sequence length="82" mass="9199">MVSNFAIIIIVLACALTSVSLAAGIFTVVNPAQDILWTPSLEQQKYMREVRIRHFRLLLGQRTVRSDNFSRATVDIEDHAGL</sequence>